<proteinExistence type="predicted"/>
<dbReference type="InterPro" id="IPR041560">
    <property type="entry name" value="Tudor_FRM1"/>
</dbReference>
<reference evidence="2" key="3">
    <citation type="submission" date="2025-09" db="UniProtKB">
        <authorList>
            <consortium name="Ensembl"/>
        </authorList>
    </citation>
    <scope>IDENTIFICATION</scope>
</reference>
<accession>A0A8C5XS81</accession>
<evidence type="ECO:0000259" key="1">
    <source>
        <dbReference type="Pfam" id="PF18336"/>
    </source>
</evidence>
<dbReference type="Proteomes" id="UP000694394">
    <property type="component" value="Chromosome 6"/>
</dbReference>
<dbReference type="EMBL" id="ABDC03008394">
    <property type="status" value="NOT_ANNOTATED_CDS"/>
    <property type="molecule type" value="Genomic_DNA"/>
</dbReference>
<name>A0A8C5XS81_MICMU</name>
<reference evidence="2" key="1">
    <citation type="submission" date="2016-12" db="EMBL/GenBank/DDBJ databases">
        <title>Mouse lemur reference genome and diversity panel.</title>
        <authorList>
            <person name="Harris R."/>
            <person name="Larsen P."/>
            <person name="Liu Y."/>
            <person name="Hughes D.S."/>
            <person name="Murali S."/>
            <person name="Raveendran M."/>
            <person name="Korchina V."/>
            <person name="Wang M."/>
            <person name="Jhangiani S."/>
            <person name="Bandaranaike D."/>
            <person name="Bellair M."/>
            <person name="Blankenburg K."/>
            <person name="Chao H."/>
            <person name="Dahdouli M."/>
            <person name="Dinh H."/>
            <person name="Doddapaneni H."/>
            <person name="English A."/>
            <person name="Firestine M."/>
            <person name="Gnanaolivu R."/>
            <person name="Gross S."/>
            <person name="Hernandez B."/>
            <person name="Javaid M."/>
            <person name="Jayaseelan J."/>
            <person name="Jones J."/>
            <person name="Khan Z."/>
            <person name="Kovar C."/>
            <person name="Kurapati P."/>
            <person name="Le B."/>
            <person name="Lee S."/>
            <person name="Li M."/>
            <person name="Mathew T."/>
            <person name="Narasimhan A."/>
            <person name="Ngo D."/>
            <person name="Nguyen L."/>
            <person name="Okwuonu G."/>
            <person name="Ongeri F."/>
            <person name="Osuji N."/>
            <person name="Pu L.-L."/>
            <person name="Puazo M."/>
            <person name="Quiroz J."/>
            <person name="Raj R."/>
            <person name="Rajbhandari K."/>
            <person name="Reid J.G."/>
            <person name="Santibanez J."/>
            <person name="Sexton D."/>
            <person name="Skinner E."/>
            <person name="Vee V."/>
            <person name="Weissenberger G."/>
            <person name="Wu Y."/>
            <person name="Xin Y."/>
            <person name="Han Y."/>
            <person name="Campbell C."/>
            <person name="Brown A."/>
            <person name="Sullivan B."/>
            <person name="Shelton J."/>
            <person name="Brown S."/>
            <person name="Dudchenko O."/>
            <person name="Machol I."/>
            <person name="Durand N."/>
            <person name="Shamim M."/>
            <person name="Lieberman A."/>
            <person name="Muzny D.M."/>
            <person name="Richards S."/>
            <person name="Yoder A."/>
            <person name="Worley K.C."/>
            <person name="Rogers J."/>
            <person name="Gibbs R.A."/>
        </authorList>
    </citation>
    <scope>NUCLEOTIDE SEQUENCE [LARGE SCALE GENOMIC DNA]</scope>
</reference>
<keyword evidence="3" id="KW-1185">Reference proteome</keyword>
<dbReference type="Ensembl" id="ENSMICT00000054381.2">
    <property type="protein sequence ID" value="ENSMICP00000040440.2"/>
    <property type="gene ID" value="ENSMICG00000043026.1"/>
</dbReference>
<dbReference type="GeneTree" id="ENSGT00940000168548"/>
<organism evidence="2 3">
    <name type="scientific">Microcebus murinus</name>
    <name type="common">Gray mouse lemur</name>
    <name type="synonym">Lemur murinus</name>
    <dbReference type="NCBI Taxonomy" id="30608"/>
    <lineage>
        <taxon>Eukaryota</taxon>
        <taxon>Metazoa</taxon>
        <taxon>Chordata</taxon>
        <taxon>Craniata</taxon>
        <taxon>Vertebrata</taxon>
        <taxon>Euteleostomi</taxon>
        <taxon>Mammalia</taxon>
        <taxon>Eutheria</taxon>
        <taxon>Euarchontoglires</taxon>
        <taxon>Primates</taxon>
        <taxon>Strepsirrhini</taxon>
        <taxon>Lemuriformes</taxon>
        <taxon>Cheirogaleidae</taxon>
        <taxon>Microcebus</taxon>
    </lineage>
</organism>
<dbReference type="Pfam" id="PF18336">
    <property type="entry name" value="Tudor_FRX1"/>
    <property type="match status" value="1"/>
</dbReference>
<sequence>MAELTVEVYGSYRGFIKDVHDDSLTVVFENNCYIQEQMTKTCVYGGWLQFR</sequence>
<evidence type="ECO:0000313" key="2">
    <source>
        <dbReference type="Ensembl" id="ENSMICP00000040440.2"/>
    </source>
</evidence>
<protein>
    <recommendedName>
        <fullName evidence="1">Agenet-like domain-containing protein</fullName>
    </recommendedName>
</protein>
<dbReference type="Gene3D" id="2.30.30.140">
    <property type="match status" value="1"/>
</dbReference>
<dbReference type="AlphaFoldDB" id="A0A8C5XS81"/>
<evidence type="ECO:0000313" key="3">
    <source>
        <dbReference type="Proteomes" id="UP000694394"/>
    </source>
</evidence>
<feature type="domain" description="Agenet-like" evidence="1">
    <location>
        <begin position="4"/>
        <end position="38"/>
    </location>
</feature>
<reference evidence="2" key="2">
    <citation type="submission" date="2025-08" db="UniProtKB">
        <authorList>
            <consortium name="Ensembl"/>
        </authorList>
    </citation>
    <scope>IDENTIFICATION</scope>
</reference>